<evidence type="ECO:0008006" key="11">
    <source>
        <dbReference type="Google" id="ProtNLM"/>
    </source>
</evidence>
<evidence type="ECO:0000313" key="9">
    <source>
        <dbReference type="EMBL" id="TPX55617.1"/>
    </source>
</evidence>
<dbReference type="Gene3D" id="1.25.40.10">
    <property type="entry name" value="Tetratricopeptide repeat domain"/>
    <property type="match status" value="1"/>
</dbReference>
<dbReference type="Pfam" id="PF10374">
    <property type="entry name" value="EST1"/>
    <property type="match status" value="1"/>
</dbReference>
<dbReference type="SUPFAM" id="SSF48452">
    <property type="entry name" value="TPR-like"/>
    <property type="match status" value="1"/>
</dbReference>
<evidence type="ECO:0000256" key="5">
    <source>
        <dbReference type="SAM" id="MobiDB-lite"/>
    </source>
</evidence>
<reference evidence="9 10" key="1">
    <citation type="journal article" date="2019" name="Sci. Rep.">
        <title>Comparative genomics of chytrid fungi reveal insights into the obligate biotrophic and pathogenic lifestyle of Synchytrium endobioticum.</title>
        <authorList>
            <person name="van de Vossenberg B.T.L.H."/>
            <person name="Warris S."/>
            <person name="Nguyen H.D.T."/>
            <person name="van Gent-Pelzer M.P.E."/>
            <person name="Joly D.L."/>
            <person name="van de Geest H.C."/>
            <person name="Bonants P.J.M."/>
            <person name="Smith D.S."/>
            <person name="Levesque C.A."/>
            <person name="van der Lee T.A.J."/>
        </authorList>
    </citation>
    <scope>NUCLEOTIDE SEQUENCE [LARGE SCALE GENOMIC DNA]</scope>
    <source>
        <strain evidence="9 10">CBS 675.73</strain>
    </source>
</reference>
<feature type="region of interest" description="Disordered" evidence="5">
    <location>
        <begin position="514"/>
        <end position="535"/>
    </location>
</feature>
<name>A0A507DWR4_9FUNG</name>
<feature type="domain" description="Telomerase activating protein Est1-like N-terminal" evidence="7">
    <location>
        <begin position="125"/>
        <end position="251"/>
    </location>
</feature>
<dbReference type="InterPro" id="IPR019458">
    <property type="entry name" value="Est1-like_N"/>
</dbReference>
<sequence length="906" mass="101559">MIALLVPVKISTRTVSPSTTQLEMDKEKEKEKEKEARREGGTVDRMWGTAHSIQMKLDEFSKHNSKAQMQSSPPKGINTNSEAALRLQLLYTMQDILMWGVHTAFSSNSKDALRALRECLVVNNVDELIWTSVFHRKIEELRAAVRTNYAQTQQQLDPSLQTASKNLLAFLSTATSFYRTLIQNVSICCSKSFRIPAMTSALYLSISEDSERRLLGSWNPVDEERAKLIQRVLYRSMLYLGDLERYRATYNRSSKTEETWANVHSVYEHAIRIDPNQGKPHCQLAIVATACKQHFNVLYWYCLSMSSSNPPPIAKGNLNLFYKNEMRRIPKPDLALDPKRSNLDTLTNAVIHFHGRYLFHPSDSRLVSWTSDTHTEAIANQKKICEIFDFFINGASTEDEAVDDVHSDRDSAAVTQSAVDVVSKTCAILISAFSELGAMFLEKDKTPIVRQKIRDIQCIILSTLFQIADSCLGRLQLHMTRANVTVDSVPDHAAMLFAPMGVLCGWLSGHLGESSTTAPSSQENQRNSGNENGLQKAASSAAATDVFILFSKYTTGAGVSDVMKEQHEALPRFCRSLASLSTTLLSFADTDGDSRTLNEDIPLLGFAPLNTFYCSTLEVRGLQSVLDDVHPEPDMSVNASFSDTLFMARASRVLVLARKMSEKKDFDLFAYEDRRSNGSEAGFIVRDEESKRLARIKTAKTLALQLLKTQISTLESTLTRANPASLPTYIPDASIYTSHLNLIKTLLMPSSQCRVLVPMDVIHQLDVLKKGNGGIHARAREATRYLEQRFRYQADGVQRLVAQQAGESVKDVSYLEEFKSPEDGVQPPRHLRSFMGSAVYTIQKSRAAEQARVEEMKELGVELVESDGSVWVLSEDDEVLEECLRCGVPVKSMDELRKSGFYGRRW</sequence>
<dbReference type="Pfam" id="PF10373">
    <property type="entry name" value="EST1_DNA_bind"/>
    <property type="match status" value="1"/>
</dbReference>
<dbReference type="GO" id="GO:0005697">
    <property type="term" value="C:telomerase holoenzyme complex"/>
    <property type="evidence" value="ECO:0007669"/>
    <property type="project" value="TreeGrafter"/>
</dbReference>
<evidence type="ECO:0000259" key="6">
    <source>
        <dbReference type="Pfam" id="PF10373"/>
    </source>
</evidence>
<dbReference type="STRING" id="246404.A0A507DWR4"/>
<dbReference type="Gene3D" id="3.40.50.1010">
    <property type="entry name" value="5'-nuclease"/>
    <property type="match status" value="1"/>
</dbReference>
<dbReference type="Proteomes" id="UP000320333">
    <property type="component" value="Unassembled WGS sequence"/>
</dbReference>
<feature type="domain" description="PIN" evidence="8">
    <location>
        <begin position="729"/>
        <end position="810"/>
    </location>
</feature>
<keyword evidence="3" id="KW-0963">Cytoplasm</keyword>
<dbReference type="Pfam" id="PF13638">
    <property type="entry name" value="PIN_4"/>
    <property type="match status" value="1"/>
</dbReference>
<dbReference type="EMBL" id="QEAP01000840">
    <property type="protein sequence ID" value="TPX55617.1"/>
    <property type="molecule type" value="Genomic_DNA"/>
</dbReference>
<dbReference type="InterPro" id="IPR045153">
    <property type="entry name" value="Est1/Ebs1-like"/>
</dbReference>
<comment type="subcellular location">
    <subcellularLocation>
        <location evidence="2">Cytoplasm</location>
    </subcellularLocation>
    <subcellularLocation>
        <location evidence="1">Nucleus</location>
    </subcellularLocation>
</comment>
<dbReference type="InterPro" id="IPR002716">
    <property type="entry name" value="PIN_dom"/>
</dbReference>
<dbReference type="GO" id="GO:0000184">
    <property type="term" value="P:nuclear-transcribed mRNA catabolic process, nonsense-mediated decay"/>
    <property type="evidence" value="ECO:0007669"/>
    <property type="project" value="TreeGrafter"/>
</dbReference>
<evidence type="ECO:0000256" key="3">
    <source>
        <dbReference type="ARBA" id="ARBA00022490"/>
    </source>
</evidence>
<organism evidence="9 10">
    <name type="scientific">Chytriomyces confervae</name>
    <dbReference type="NCBI Taxonomy" id="246404"/>
    <lineage>
        <taxon>Eukaryota</taxon>
        <taxon>Fungi</taxon>
        <taxon>Fungi incertae sedis</taxon>
        <taxon>Chytridiomycota</taxon>
        <taxon>Chytridiomycota incertae sedis</taxon>
        <taxon>Chytridiomycetes</taxon>
        <taxon>Chytridiales</taxon>
        <taxon>Chytriomycetaceae</taxon>
        <taxon>Chytriomyces</taxon>
    </lineage>
</organism>
<dbReference type="PANTHER" id="PTHR15696:SF0">
    <property type="entry name" value="TELOMERASE-BINDING PROTEIN EST1A"/>
    <property type="match status" value="1"/>
</dbReference>
<evidence type="ECO:0000259" key="8">
    <source>
        <dbReference type="Pfam" id="PF13638"/>
    </source>
</evidence>
<dbReference type="GO" id="GO:0042162">
    <property type="term" value="F:telomeric DNA binding"/>
    <property type="evidence" value="ECO:0007669"/>
    <property type="project" value="TreeGrafter"/>
</dbReference>
<evidence type="ECO:0000313" key="10">
    <source>
        <dbReference type="Proteomes" id="UP000320333"/>
    </source>
</evidence>
<evidence type="ECO:0000256" key="1">
    <source>
        <dbReference type="ARBA" id="ARBA00004123"/>
    </source>
</evidence>
<comment type="caution">
    <text evidence="9">The sequence shown here is derived from an EMBL/GenBank/DDBJ whole genome shotgun (WGS) entry which is preliminary data.</text>
</comment>
<proteinExistence type="predicted"/>
<dbReference type="OrthoDB" id="69928at2759"/>
<dbReference type="InterPro" id="IPR018834">
    <property type="entry name" value="DNA/RNA-bd_Est1-type"/>
</dbReference>
<keyword evidence="4" id="KW-0539">Nucleus</keyword>
<accession>A0A507DWR4</accession>
<dbReference type="PANTHER" id="PTHR15696">
    <property type="entry name" value="SMG-7 SUPPRESSOR WITH MORPHOLOGICAL EFFECT ON GENITALIA PROTEIN 7"/>
    <property type="match status" value="1"/>
</dbReference>
<dbReference type="GO" id="GO:0005737">
    <property type="term" value="C:cytoplasm"/>
    <property type="evidence" value="ECO:0007669"/>
    <property type="project" value="UniProtKB-SubCell"/>
</dbReference>
<dbReference type="GO" id="GO:0070034">
    <property type="term" value="F:telomerase RNA binding"/>
    <property type="evidence" value="ECO:0007669"/>
    <property type="project" value="TreeGrafter"/>
</dbReference>
<gene>
    <name evidence="9" type="ORF">CcCBS67573_g09442</name>
</gene>
<feature type="domain" description="DNA/RNA-binding" evidence="6">
    <location>
        <begin position="266"/>
        <end position="610"/>
    </location>
</feature>
<protein>
    <recommendedName>
        <fullName evidence="11">PIN domain-containing protein</fullName>
    </recommendedName>
</protein>
<keyword evidence="10" id="KW-1185">Reference proteome</keyword>
<feature type="compositionally biased region" description="Basic and acidic residues" evidence="5">
    <location>
        <begin position="23"/>
        <end position="41"/>
    </location>
</feature>
<feature type="region of interest" description="Disordered" evidence="5">
    <location>
        <begin position="15"/>
        <end position="41"/>
    </location>
</feature>
<evidence type="ECO:0000256" key="2">
    <source>
        <dbReference type="ARBA" id="ARBA00004496"/>
    </source>
</evidence>
<evidence type="ECO:0000259" key="7">
    <source>
        <dbReference type="Pfam" id="PF10374"/>
    </source>
</evidence>
<evidence type="ECO:0000256" key="4">
    <source>
        <dbReference type="ARBA" id="ARBA00023242"/>
    </source>
</evidence>
<dbReference type="AlphaFoldDB" id="A0A507DWR4"/>
<dbReference type="InterPro" id="IPR011990">
    <property type="entry name" value="TPR-like_helical_dom_sf"/>
</dbReference>